<organism evidence="1 2">
    <name type="scientific">Mycena rosella</name>
    <name type="common">Pink bonnet</name>
    <name type="synonym">Agaricus rosellus</name>
    <dbReference type="NCBI Taxonomy" id="1033263"/>
    <lineage>
        <taxon>Eukaryota</taxon>
        <taxon>Fungi</taxon>
        <taxon>Dikarya</taxon>
        <taxon>Basidiomycota</taxon>
        <taxon>Agaricomycotina</taxon>
        <taxon>Agaricomycetes</taxon>
        <taxon>Agaricomycetidae</taxon>
        <taxon>Agaricales</taxon>
        <taxon>Marasmiineae</taxon>
        <taxon>Mycenaceae</taxon>
        <taxon>Mycena</taxon>
    </lineage>
</organism>
<gene>
    <name evidence="1" type="ORF">B0H17DRAFT_1134822</name>
</gene>
<protein>
    <submittedName>
        <fullName evidence="1">Uncharacterized protein</fullName>
    </submittedName>
</protein>
<sequence length="126" mass="13655">MPAHVINTSSSTHKLASTGIDFESLDGRPGHNVGLKKFTGMVATCYFTWAHADILVSCVLHPGSMRTDLQKKLTGWMQRMLNLTLPAALRLLLQHQSVYAAVGQHYCACGANDGTALLSSIVSRFP</sequence>
<accession>A0AAD7DGE8</accession>
<evidence type="ECO:0000313" key="1">
    <source>
        <dbReference type="EMBL" id="KAJ7689683.1"/>
    </source>
</evidence>
<dbReference type="Proteomes" id="UP001221757">
    <property type="component" value="Unassembled WGS sequence"/>
</dbReference>
<dbReference type="EMBL" id="JARKIE010000070">
    <property type="protein sequence ID" value="KAJ7689683.1"/>
    <property type="molecule type" value="Genomic_DNA"/>
</dbReference>
<reference evidence="1" key="1">
    <citation type="submission" date="2023-03" db="EMBL/GenBank/DDBJ databases">
        <title>Massive genome expansion in bonnet fungi (Mycena s.s.) driven by repeated elements and novel gene families across ecological guilds.</title>
        <authorList>
            <consortium name="Lawrence Berkeley National Laboratory"/>
            <person name="Harder C.B."/>
            <person name="Miyauchi S."/>
            <person name="Viragh M."/>
            <person name="Kuo A."/>
            <person name="Thoen E."/>
            <person name="Andreopoulos B."/>
            <person name="Lu D."/>
            <person name="Skrede I."/>
            <person name="Drula E."/>
            <person name="Henrissat B."/>
            <person name="Morin E."/>
            <person name="Kohler A."/>
            <person name="Barry K."/>
            <person name="LaButti K."/>
            <person name="Morin E."/>
            <person name="Salamov A."/>
            <person name="Lipzen A."/>
            <person name="Mereny Z."/>
            <person name="Hegedus B."/>
            <person name="Baldrian P."/>
            <person name="Stursova M."/>
            <person name="Weitz H."/>
            <person name="Taylor A."/>
            <person name="Grigoriev I.V."/>
            <person name="Nagy L.G."/>
            <person name="Martin F."/>
            <person name="Kauserud H."/>
        </authorList>
    </citation>
    <scope>NUCLEOTIDE SEQUENCE</scope>
    <source>
        <strain evidence="1">CBHHK067</strain>
    </source>
</reference>
<dbReference type="AlphaFoldDB" id="A0AAD7DGE8"/>
<keyword evidence="2" id="KW-1185">Reference proteome</keyword>
<comment type="caution">
    <text evidence="1">The sequence shown here is derived from an EMBL/GenBank/DDBJ whole genome shotgun (WGS) entry which is preliminary data.</text>
</comment>
<evidence type="ECO:0000313" key="2">
    <source>
        <dbReference type="Proteomes" id="UP001221757"/>
    </source>
</evidence>
<proteinExistence type="predicted"/>
<name>A0AAD7DGE8_MYCRO</name>